<keyword evidence="1" id="KW-1133">Transmembrane helix</keyword>
<keyword evidence="1" id="KW-0472">Membrane</keyword>
<sequence length="106" mass="12242">MSFARHVFNKRMVPLMPTKNIFTQKLLHSNIDPPPPTHTTAHDVVNFFISCVHCSVVFSVLWGFESYRDKMKMIEDTNHKINEIVVAYRLLEKKCITKRSSTSSSS</sequence>
<accession>A0A6C0KIS0</accession>
<keyword evidence="1" id="KW-0812">Transmembrane</keyword>
<dbReference type="EMBL" id="MN740916">
    <property type="protein sequence ID" value="QHU17539.1"/>
    <property type="molecule type" value="Genomic_DNA"/>
</dbReference>
<feature type="transmembrane region" description="Helical" evidence="1">
    <location>
        <begin position="44"/>
        <end position="64"/>
    </location>
</feature>
<evidence type="ECO:0000313" key="2">
    <source>
        <dbReference type="EMBL" id="QHU17539.1"/>
    </source>
</evidence>
<organism evidence="2">
    <name type="scientific">viral metagenome</name>
    <dbReference type="NCBI Taxonomy" id="1070528"/>
    <lineage>
        <taxon>unclassified sequences</taxon>
        <taxon>metagenomes</taxon>
        <taxon>organismal metagenomes</taxon>
    </lineage>
</organism>
<name>A0A6C0KIS0_9ZZZZ</name>
<evidence type="ECO:0000256" key="1">
    <source>
        <dbReference type="SAM" id="Phobius"/>
    </source>
</evidence>
<proteinExistence type="predicted"/>
<reference evidence="2" key="1">
    <citation type="journal article" date="2020" name="Nature">
        <title>Giant virus diversity and host interactions through global metagenomics.</title>
        <authorList>
            <person name="Schulz F."/>
            <person name="Roux S."/>
            <person name="Paez-Espino D."/>
            <person name="Jungbluth S."/>
            <person name="Walsh D.A."/>
            <person name="Denef V.J."/>
            <person name="McMahon K.D."/>
            <person name="Konstantinidis K.T."/>
            <person name="Eloe-Fadrosh E.A."/>
            <person name="Kyrpides N.C."/>
            <person name="Woyke T."/>
        </authorList>
    </citation>
    <scope>NUCLEOTIDE SEQUENCE</scope>
    <source>
        <strain evidence="2">GVMAG-S-3300012919-55</strain>
    </source>
</reference>
<protein>
    <submittedName>
        <fullName evidence="2">Uncharacterized protein</fullName>
    </submittedName>
</protein>
<dbReference type="AlphaFoldDB" id="A0A6C0KIS0"/>